<reference evidence="4 5" key="1">
    <citation type="submission" date="2017-12" db="EMBL/GenBank/DDBJ databases">
        <title>Phylogenetic diversity of female urinary microbiome.</title>
        <authorList>
            <person name="Thomas-White K."/>
            <person name="Wolfe A.J."/>
        </authorList>
    </citation>
    <scope>NUCLEOTIDE SEQUENCE [LARGE SCALE GENOMIC DNA]</scope>
    <source>
        <strain evidence="4 5">UMB0064</strain>
    </source>
</reference>
<organism evidence="4 5">
    <name type="scientific">Alloscardovia omnicolens</name>
    <dbReference type="NCBI Taxonomy" id="419015"/>
    <lineage>
        <taxon>Bacteria</taxon>
        <taxon>Bacillati</taxon>
        <taxon>Actinomycetota</taxon>
        <taxon>Actinomycetes</taxon>
        <taxon>Bifidobacteriales</taxon>
        <taxon>Bifidobacteriaceae</taxon>
        <taxon>Alloscardovia</taxon>
    </lineage>
</organism>
<evidence type="ECO:0000313" key="4">
    <source>
        <dbReference type="EMBL" id="PKZ16271.1"/>
    </source>
</evidence>
<gene>
    <name evidence="4" type="ORF">CYJ32_02275</name>
</gene>
<evidence type="ECO:0000256" key="2">
    <source>
        <dbReference type="SAM" id="Phobius"/>
    </source>
</evidence>
<name>A0A2I1M814_9BIFI</name>
<protein>
    <recommendedName>
        <fullName evidence="3">Zinc-ribbon domain-containing protein</fullName>
    </recommendedName>
</protein>
<keyword evidence="2" id="KW-0812">Transmembrane</keyword>
<proteinExistence type="predicted"/>
<dbReference type="RefSeq" id="WP_101541226.1">
    <property type="nucleotide sequence ID" value="NZ_CAMYCS010000002.1"/>
</dbReference>
<dbReference type="Pfam" id="PF13240">
    <property type="entry name" value="Zn_Ribbon_1"/>
    <property type="match status" value="1"/>
</dbReference>
<evidence type="ECO:0000259" key="3">
    <source>
        <dbReference type="Pfam" id="PF13240"/>
    </source>
</evidence>
<feature type="domain" description="Zinc-ribbon" evidence="3">
    <location>
        <begin position="2"/>
        <end position="24"/>
    </location>
</feature>
<evidence type="ECO:0000313" key="5">
    <source>
        <dbReference type="Proteomes" id="UP000242263"/>
    </source>
</evidence>
<feature type="region of interest" description="Disordered" evidence="1">
    <location>
        <begin position="20"/>
        <end position="85"/>
    </location>
</feature>
<accession>A0A2I1M814</accession>
<feature type="compositionally biased region" description="Low complexity" evidence="1">
    <location>
        <begin position="23"/>
        <end position="40"/>
    </location>
</feature>
<comment type="caution">
    <text evidence="4">The sequence shown here is derived from an EMBL/GenBank/DDBJ whole genome shotgun (WGS) entry which is preliminary data.</text>
</comment>
<dbReference type="Proteomes" id="UP000242263">
    <property type="component" value="Unassembled WGS sequence"/>
</dbReference>
<evidence type="ECO:0000256" key="1">
    <source>
        <dbReference type="SAM" id="MobiDB-lite"/>
    </source>
</evidence>
<dbReference type="InterPro" id="IPR026870">
    <property type="entry name" value="Zinc_ribbon_dom"/>
</dbReference>
<feature type="transmembrane region" description="Helical" evidence="2">
    <location>
        <begin position="92"/>
        <end position="113"/>
    </location>
</feature>
<keyword evidence="2" id="KW-0472">Membrane</keyword>
<dbReference type="AlphaFoldDB" id="A0A2I1M814"/>
<sequence length="529" mass="56311">MFCTQCGAKLVAGAKFCTKCGKPVQSTQPQQQPQVSAPTPAVTPPVEPVAAPAQPAPSPASFPPAQSAPAQPVPTQPAQSETPSSNKSKKKFIYAVIAVIAVIAVAVGGFFVYKTFFSKNGVSAQNAETSGTKFSVKLDKKWTAKSTPVLLHIISTNMNNDVDMYRAVRPAQGKDTRGSASVQLSAGEYDVEYVSPVNADGSIYKTPKDLSITVDKNGSAKGSTSASDFTFIVADDADASDIEDILSALKEAAKDKKSGVTKKDIAIASKAASANPDSANEGSDAKLQEAESKVINNGKTAFTGIVRIAQSSGDLAKYIGVALGNTNVLNGPYAILLLDKPTGYEHPTNLSDTILMKETASYIILATSSGEPAMNNSVDYWTKYKDKRVVLSGSATSLTYSAQGNYYPYNPFATPELNLEYSAKVSNQKLKSVSLPSGSFTEIVNQDPKHSYNPSSFTLNGSSMDIKHGYDGSTDTYTITEDESGSTAARRTYTLKSSKANDRINHLVYYPDSGEILIGTTRYSVFRQE</sequence>
<dbReference type="EMBL" id="PKGU01000001">
    <property type="protein sequence ID" value="PKZ16271.1"/>
    <property type="molecule type" value="Genomic_DNA"/>
</dbReference>
<keyword evidence="2" id="KW-1133">Transmembrane helix</keyword>